<dbReference type="PANTHER" id="PTHR15549">
    <property type="entry name" value="PAIRED IMMUNOGLOBULIN-LIKE TYPE 2 RECEPTOR"/>
    <property type="match status" value="1"/>
</dbReference>
<dbReference type="GO" id="GO:0071944">
    <property type="term" value="C:cell periphery"/>
    <property type="evidence" value="ECO:0007669"/>
    <property type="project" value="UniProtKB-ARBA"/>
</dbReference>
<gene>
    <name evidence="8" type="ORF">E8E12_009200</name>
</gene>
<evidence type="ECO:0000256" key="5">
    <source>
        <dbReference type="SAM" id="MobiDB-lite"/>
    </source>
</evidence>
<feature type="region of interest" description="Disordered" evidence="5">
    <location>
        <begin position="238"/>
        <end position="265"/>
    </location>
</feature>
<dbReference type="OrthoDB" id="3795566at2759"/>
<protein>
    <submittedName>
        <fullName evidence="8">Uncharacterized protein</fullName>
    </submittedName>
</protein>
<keyword evidence="4 6" id="KW-0472">Membrane</keyword>
<evidence type="ECO:0000256" key="4">
    <source>
        <dbReference type="ARBA" id="ARBA00023136"/>
    </source>
</evidence>
<proteinExistence type="predicted"/>
<feature type="compositionally biased region" description="Low complexity" evidence="5">
    <location>
        <begin position="550"/>
        <end position="572"/>
    </location>
</feature>
<dbReference type="GO" id="GO:0016020">
    <property type="term" value="C:membrane"/>
    <property type="evidence" value="ECO:0007669"/>
    <property type="project" value="UniProtKB-SubCell"/>
</dbReference>
<feature type="compositionally biased region" description="Low complexity" evidence="5">
    <location>
        <begin position="467"/>
        <end position="477"/>
    </location>
</feature>
<dbReference type="InterPro" id="IPR051694">
    <property type="entry name" value="Immunoregulatory_rcpt-like"/>
</dbReference>
<keyword evidence="2 6" id="KW-0812">Transmembrane</keyword>
<feature type="transmembrane region" description="Helical" evidence="6">
    <location>
        <begin position="289"/>
        <end position="312"/>
    </location>
</feature>
<evidence type="ECO:0000256" key="6">
    <source>
        <dbReference type="SAM" id="Phobius"/>
    </source>
</evidence>
<feature type="compositionally biased region" description="Low complexity" evidence="5">
    <location>
        <begin position="529"/>
        <end position="541"/>
    </location>
</feature>
<feature type="transmembrane region" description="Helical" evidence="6">
    <location>
        <begin position="324"/>
        <end position="342"/>
    </location>
</feature>
<feature type="region of interest" description="Disordered" evidence="5">
    <location>
        <begin position="418"/>
        <end position="438"/>
    </location>
</feature>
<keyword evidence="7" id="KW-0732">Signal</keyword>
<feature type="chain" id="PRO_5040124881" evidence="7">
    <location>
        <begin position="19"/>
        <end position="589"/>
    </location>
</feature>
<dbReference type="AlphaFoldDB" id="A0A9P5C273"/>
<comment type="caution">
    <text evidence="8">The sequence shown here is derived from an EMBL/GenBank/DDBJ whole genome shotgun (WGS) entry which is preliminary data.</text>
</comment>
<name>A0A9P5C273_9PLEO</name>
<keyword evidence="9" id="KW-1185">Reference proteome</keyword>
<feature type="signal peptide" evidence="7">
    <location>
        <begin position="1"/>
        <end position="18"/>
    </location>
</feature>
<evidence type="ECO:0000256" key="2">
    <source>
        <dbReference type="ARBA" id="ARBA00022692"/>
    </source>
</evidence>
<sequence length="589" mass="63632">MALKYALAALAVCAGVNAQTTDNSNFYSLSDDYYYGNTKTSTRTSMFWTATVRYMPYVSEEPYTYTYTYPEPSQKITTYKYTDLATIKATVTPTVTPTSTYFTSYYYSNVAVVEEYYPSGAVATSDISTYDRYDNDYYSTGTASTKTTYSSTEYYMPVTMTAPASCPTIFTVATQAAITDIPSIVAPQLKPTSTEVTVSSGRSYDYEIQTWWLTEGAAPFTSTDDIYYSYYIASCTPPPARSTSGSRSGGGSDSGSGSGSGSSSGSDGDDSWYDYRMCYFSGCTSVKTWIIVLATVLPGIFLLGFLESWFWYTRLMKGKSAMRGGTVCWILLSLWVLCFTRMQDARSKEDQKVLQQQWKEMPAGKKFKNWSWGFRRRYPVPILGQFSRQTVGIVPEGQPLHPAMAQAPAGQVFYYGPPPGAPGWQQGPNGGAPGYPMPQGYPQQGGYYAANVPKDGVVVGSQSISGTATPSQGTATPPQAPQPTYHPPTSPPTNAQLPPLPQQALLSVPAVAAPSRSTPPSSAPPVPAPSASVPAPQANVSEAPAEQAREAPVTEEAPTTQTAPAPATTQPQPTHPAPAKNETNEDLYK</sequence>
<evidence type="ECO:0000256" key="7">
    <source>
        <dbReference type="SAM" id="SignalP"/>
    </source>
</evidence>
<evidence type="ECO:0000313" key="9">
    <source>
        <dbReference type="Proteomes" id="UP000758155"/>
    </source>
</evidence>
<dbReference type="Proteomes" id="UP000758155">
    <property type="component" value="Unassembled WGS sequence"/>
</dbReference>
<dbReference type="EMBL" id="SWKV01000021">
    <property type="protein sequence ID" value="KAF3041383.1"/>
    <property type="molecule type" value="Genomic_DNA"/>
</dbReference>
<feature type="compositionally biased region" description="Pro residues" evidence="5">
    <location>
        <begin position="478"/>
        <end position="491"/>
    </location>
</feature>
<accession>A0A9P5C273</accession>
<feature type="compositionally biased region" description="Gly residues" evidence="5">
    <location>
        <begin position="247"/>
        <end position="262"/>
    </location>
</feature>
<reference evidence="8" key="1">
    <citation type="submission" date="2019-04" db="EMBL/GenBank/DDBJ databases">
        <title>Sequencing of skin fungus with MAO and IRED activity.</title>
        <authorList>
            <person name="Marsaioli A.J."/>
            <person name="Bonatto J.M.C."/>
            <person name="Reis Junior O."/>
        </authorList>
    </citation>
    <scope>NUCLEOTIDE SEQUENCE</scope>
    <source>
        <strain evidence="8">28M1</strain>
    </source>
</reference>
<evidence type="ECO:0000256" key="1">
    <source>
        <dbReference type="ARBA" id="ARBA00004167"/>
    </source>
</evidence>
<feature type="region of interest" description="Disordered" evidence="5">
    <location>
        <begin position="460"/>
        <end position="589"/>
    </location>
</feature>
<evidence type="ECO:0000313" key="8">
    <source>
        <dbReference type="EMBL" id="KAF3041383.1"/>
    </source>
</evidence>
<keyword evidence="3 6" id="KW-1133">Transmembrane helix</keyword>
<evidence type="ECO:0000256" key="3">
    <source>
        <dbReference type="ARBA" id="ARBA00022989"/>
    </source>
</evidence>
<feature type="compositionally biased region" description="Low complexity" evidence="5">
    <location>
        <begin position="492"/>
        <end position="520"/>
    </location>
</feature>
<comment type="subcellular location">
    <subcellularLocation>
        <location evidence="1">Membrane</location>
        <topology evidence="1">Single-pass membrane protein</topology>
    </subcellularLocation>
</comment>
<organism evidence="8 9">
    <name type="scientific">Didymella heteroderae</name>
    <dbReference type="NCBI Taxonomy" id="1769908"/>
    <lineage>
        <taxon>Eukaryota</taxon>
        <taxon>Fungi</taxon>
        <taxon>Dikarya</taxon>
        <taxon>Ascomycota</taxon>
        <taxon>Pezizomycotina</taxon>
        <taxon>Dothideomycetes</taxon>
        <taxon>Pleosporomycetidae</taxon>
        <taxon>Pleosporales</taxon>
        <taxon>Pleosporineae</taxon>
        <taxon>Didymellaceae</taxon>
        <taxon>Didymella</taxon>
    </lineage>
</organism>